<evidence type="ECO:0000313" key="2">
    <source>
        <dbReference type="Proteomes" id="UP001367508"/>
    </source>
</evidence>
<dbReference type="EMBL" id="JAYMYQ010000011">
    <property type="protein sequence ID" value="KAK7306146.1"/>
    <property type="molecule type" value="Genomic_DNA"/>
</dbReference>
<sequence>MKIRLCKVVGYSCVDYCVCAPALRLLNSHPIRSDTNGVRLFYACKISGDWAGISCDHASIFPVHASFAERKNYWKEKWRDVLEARELKQLTIHSPLPELLLSQISISVDEKFVAYVAICTLIKRLVWAKFLTQGWVINLDDVHKPFALSLPIDGKHGRDGEGLYPGEGMCCMSSRKLATVANEGDEGKGVRRIVQGGMRDKGMAEGRDVFTI</sequence>
<accession>A0AAN9JXD8</accession>
<proteinExistence type="predicted"/>
<comment type="caution">
    <text evidence="1">The sequence shown here is derived from an EMBL/GenBank/DDBJ whole genome shotgun (WGS) entry which is preliminary data.</text>
</comment>
<dbReference type="AlphaFoldDB" id="A0AAN9JXD8"/>
<reference evidence="1 2" key="1">
    <citation type="submission" date="2024-01" db="EMBL/GenBank/DDBJ databases">
        <title>The genomes of 5 underutilized Papilionoideae crops provide insights into root nodulation and disease resistanc.</title>
        <authorList>
            <person name="Jiang F."/>
        </authorList>
    </citation>
    <scope>NUCLEOTIDE SEQUENCE [LARGE SCALE GENOMIC DNA]</scope>
    <source>
        <strain evidence="1">LVBAO_FW01</strain>
        <tissue evidence="1">Leaves</tissue>
    </source>
</reference>
<gene>
    <name evidence="1" type="ORF">VNO77_44068</name>
</gene>
<organism evidence="1 2">
    <name type="scientific">Canavalia gladiata</name>
    <name type="common">Sword bean</name>
    <name type="synonym">Dolichos gladiatus</name>
    <dbReference type="NCBI Taxonomy" id="3824"/>
    <lineage>
        <taxon>Eukaryota</taxon>
        <taxon>Viridiplantae</taxon>
        <taxon>Streptophyta</taxon>
        <taxon>Embryophyta</taxon>
        <taxon>Tracheophyta</taxon>
        <taxon>Spermatophyta</taxon>
        <taxon>Magnoliopsida</taxon>
        <taxon>eudicotyledons</taxon>
        <taxon>Gunneridae</taxon>
        <taxon>Pentapetalae</taxon>
        <taxon>rosids</taxon>
        <taxon>fabids</taxon>
        <taxon>Fabales</taxon>
        <taxon>Fabaceae</taxon>
        <taxon>Papilionoideae</taxon>
        <taxon>50 kb inversion clade</taxon>
        <taxon>NPAAA clade</taxon>
        <taxon>indigoferoid/millettioid clade</taxon>
        <taxon>Phaseoleae</taxon>
        <taxon>Canavalia</taxon>
    </lineage>
</organism>
<dbReference type="Proteomes" id="UP001367508">
    <property type="component" value="Unassembled WGS sequence"/>
</dbReference>
<keyword evidence="2" id="KW-1185">Reference proteome</keyword>
<evidence type="ECO:0000313" key="1">
    <source>
        <dbReference type="EMBL" id="KAK7306146.1"/>
    </source>
</evidence>
<protein>
    <submittedName>
        <fullName evidence="1">Uncharacterized protein</fullName>
    </submittedName>
</protein>
<name>A0AAN9JXD8_CANGL</name>